<keyword evidence="1" id="KW-0472">Membrane</keyword>
<gene>
    <name evidence="2" type="ORF">SAMN05661086_02506</name>
</gene>
<protein>
    <submittedName>
        <fullName evidence="2">Uncharacterized protein</fullName>
    </submittedName>
</protein>
<reference evidence="2 3" key="1">
    <citation type="submission" date="2016-10" db="EMBL/GenBank/DDBJ databases">
        <authorList>
            <person name="de Groot N.N."/>
        </authorList>
    </citation>
    <scope>NUCLEOTIDE SEQUENCE [LARGE SCALE GENOMIC DNA]</scope>
    <source>
        <strain evidence="2 3">743A</strain>
    </source>
</reference>
<name>A0A1I6KL16_9FIRM</name>
<keyword evidence="1" id="KW-1133">Transmembrane helix</keyword>
<organism evidence="2 3">
    <name type="scientific">Anaeromicropila populeti</name>
    <dbReference type="NCBI Taxonomy" id="37658"/>
    <lineage>
        <taxon>Bacteria</taxon>
        <taxon>Bacillati</taxon>
        <taxon>Bacillota</taxon>
        <taxon>Clostridia</taxon>
        <taxon>Lachnospirales</taxon>
        <taxon>Lachnospiraceae</taxon>
        <taxon>Anaeromicropila</taxon>
    </lineage>
</organism>
<feature type="transmembrane region" description="Helical" evidence="1">
    <location>
        <begin position="178"/>
        <end position="200"/>
    </location>
</feature>
<feature type="transmembrane region" description="Helical" evidence="1">
    <location>
        <begin position="206"/>
        <end position="224"/>
    </location>
</feature>
<sequence>MSILKRKKTVEKTDLPKENEIEEKTSLDLETSTVNVKSKKDRASFIKESCEQIAEADRQIEEARMEYQAVTSYLTDIQKMDLMPEDNRKTLEDAARNIILLTRERSKYQSSEMKLSDLQFRNVARYEKDMIKEIKHMRDNEQYQLKIENDMRHLEKEKSSWKRKKNEIIYNQQYLKRLAVVAAVLLLILFGMFSIIAGLFELDMKIPFIMSIVLGVLITIYIIYEARKNQYEVLVVGQKLNRAISLLNKVKIKCVNNTNALDYMYQKFMVQNSMELQQLWEQYLLAKKAEEKYRSNTDSLNYYNTILMSELKQANLQDCEIWIYQAAAIIDSKEMVEIRHKLNVKRQKLRDRIDFNFKVKKEQVDAIIEIMNKNPEYKEEISQLLKTYEVVLKE</sequence>
<evidence type="ECO:0000313" key="2">
    <source>
        <dbReference type="EMBL" id="SFR91953.1"/>
    </source>
</evidence>
<proteinExistence type="predicted"/>
<dbReference type="EMBL" id="FOYZ01000009">
    <property type="protein sequence ID" value="SFR91953.1"/>
    <property type="molecule type" value="Genomic_DNA"/>
</dbReference>
<dbReference type="OrthoDB" id="9772748at2"/>
<dbReference type="STRING" id="37658.SAMN05661086_02506"/>
<evidence type="ECO:0000256" key="1">
    <source>
        <dbReference type="SAM" id="Phobius"/>
    </source>
</evidence>
<keyword evidence="3" id="KW-1185">Reference proteome</keyword>
<keyword evidence="1" id="KW-0812">Transmembrane</keyword>
<accession>A0A1I6KL16</accession>
<dbReference type="AlphaFoldDB" id="A0A1I6KL16"/>
<dbReference type="Proteomes" id="UP000199659">
    <property type="component" value="Unassembled WGS sequence"/>
</dbReference>
<evidence type="ECO:0000313" key="3">
    <source>
        <dbReference type="Proteomes" id="UP000199659"/>
    </source>
</evidence>